<keyword evidence="5" id="KW-0408">Iron</keyword>
<name>B8I5F1_RUMCH</name>
<dbReference type="Pfam" id="PF13186">
    <property type="entry name" value="SPASM"/>
    <property type="match status" value="1"/>
</dbReference>
<dbReference type="RefSeq" id="WP_015925779.1">
    <property type="nucleotide sequence ID" value="NC_011898.1"/>
</dbReference>
<evidence type="ECO:0000256" key="3">
    <source>
        <dbReference type="ARBA" id="ARBA00022691"/>
    </source>
</evidence>
<dbReference type="InterPro" id="IPR058240">
    <property type="entry name" value="rSAM_sf"/>
</dbReference>
<reference evidence="9 10" key="1">
    <citation type="submission" date="2009-01" db="EMBL/GenBank/DDBJ databases">
        <title>Complete sequence of Clostridium cellulolyticum H10.</title>
        <authorList>
            <consortium name="US DOE Joint Genome Institute"/>
            <person name="Lucas S."/>
            <person name="Copeland A."/>
            <person name="Lapidus A."/>
            <person name="Glavina del Rio T."/>
            <person name="Dalin E."/>
            <person name="Tice H."/>
            <person name="Bruce D."/>
            <person name="Goodwin L."/>
            <person name="Pitluck S."/>
            <person name="Chertkov O."/>
            <person name="Saunders E."/>
            <person name="Brettin T."/>
            <person name="Detter J.C."/>
            <person name="Han C."/>
            <person name="Larimer F."/>
            <person name="Land M."/>
            <person name="Hauser L."/>
            <person name="Kyrpides N."/>
            <person name="Ivanova N."/>
            <person name="Zhou J."/>
            <person name="Richardson P."/>
        </authorList>
    </citation>
    <scope>NUCLEOTIDE SEQUENCE [LARGE SCALE GENOMIC DNA]</scope>
    <source>
        <strain evidence="10">ATCC 35319 / DSM 5812 / JCM 6584 / H10</strain>
    </source>
</reference>
<dbReference type="InterPro" id="IPR050377">
    <property type="entry name" value="Radical_SAM_PqqE_MftC-like"/>
</dbReference>
<dbReference type="SFLD" id="SFLDS00029">
    <property type="entry name" value="Radical_SAM"/>
    <property type="match status" value="1"/>
</dbReference>
<dbReference type="PANTHER" id="PTHR11228:SF7">
    <property type="entry name" value="PQQA PEPTIDE CYCLASE"/>
    <property type="match status" value="1"/>
</dbReference>
<dbReference type="Proteomes" id="UP000001349">
    <property type="component" value="Chromosome"/>
</dbReference>
<dbReference type="GO" id="GO:0046872">
    <property type="term" value="F:metal ion binding"/>
    <property type="evidence" value="ECO:0007669"/>
    <property type="project" value="UniProtKB-KW"/>
</dbReference>
<evidence type="ECO:0000256" key="5">
    <source>
        <dbReference type="ARBA" id="ARBA00023004"/>
    </source>
</evidence>
<organism evidence="9 10">
    <name type="scientific">Ruminiclostridium cellulolyticum (strain ATCC 35319 / DSM 5812 / JCM 6584 / H10)</name>
    <name type="common">Clostridium cellulolyticum</name>
    <dbReference type="NCBI Taxonomy" id="394503"/>
    <lineage>
        <taxon>Bacteria</taxon>
        <taxon>Bacillati</taxon>
        <taxon>Bacillota</taxon>
        <taxon>Clostridia</taxon>
        <taxon>Eubacteriales</taxon>
        <taxon>Oscillospiraceae</taxon>
        <taxon>Ruminiclostridium</taxon>
    </lineage>
</organism>
<feature type="domain" description="4Fe4S-binding SPASM" evidence="8">
    <location>
        <begin position="224"/>
        <end position="302"/>
    </location>
</feature>
<evidence type="ECO:0000259" key="8">
    <source>
        <dbReference type="Pfam" id="PF13186"/>
    </source>
</evidence>
<keyword evidence="6" id="KW-0411">Iron-sulfur</keyword>
<dbReference type="GO" id="GO:0051536">
    <property type="term" value="F:iron-sulfur cluster binding"/>
    <property type="evidence" value="ECO:0007669"/>
    <property type="project" value="UniProtKB-KW"/>
</dbReference>
<dbReference type="SFLD" id="SFLDG01067">
    <property type="entry name" value="SPASM/twitch_domain_containing"/>
    <property type="match status" value="1"/>
</dbReference>
<gene>
    <name evidence="9" type="ordered locus">Ccel_2353</name>
</gene>
<evidence type="ECO:0000259" key="7">
    <source>
        <dbReference type="Pfam" id="PF04055"/>
    </source>
</evidence>
<dbReference type="CDD" id="cd21109">
    <property type="entry name" value="SPASM"/>
    <property type="match status" value="1"/>
</dbReference>
<keyword evidence="2" id="KW-0004">4Fe-4S</keyword>
<sequence>MINLPAGFSSEEQYQFPNIINVCIFKGECSANCVHCPIGITAISERKEKFGSGSMTLEVFKKIADEVAAYPHCTLRIHSVGEPLMWENLTAAVKYAHSKGIITWIFTNAVTTDKKLLETVVSECSVVEVSVNSVDSLDYIETKGVDAFELVKENVEYMHKYIKENHLNTRFLLSRVESDDKEYDQKFLSYWKQTGYADDIFVRSYHSYNSLIEDKIKDNKVVACHVHWGRFNVDTNGEVVVCFNELFKGPEMDRTLVLGDLKKQSIQEIWHGEKLAKIRTSQIENKPELVDFTNNLPCGNCTYCQPLFSDSVKSENQINYILNSRNK</sequence>
<feature type="domain" description="Radical SAM core" evidence="7">
    <location>
        <begin position="28"/>
        <end position="170"/>
    </location>
</feature>
<dbReference type="SUPFAM" id="SSF102114">
    <property type="entry name" value="Radical SAM enzymes"/>
    <property type="match status" value="1"/>
</dbReference>
<dbReference type="AlphaFoldDB" id="B8I5F1"/>
<evidence type="ECO:0000313" key="10">
    <source>
        <dbReference type="Proteomes" id="UP000001349"/>
    </source>
</evidence>
<dbReference type="SFLD" id="SFLDG01387">
    <property type="entry name" value="BtrN-like_SPASM_domain_contain"/>
    <property type="match status" value="1"/>
</dbReference>
<evidence type="ECO:0000256" key="4">
    <source>
        <dbReference type="ARBA" id="ARBA00022723"/>
    </source>
</evidence>
<keyword evidence="3" id="KW-0949">S-adenosyl-L-methionine</keyword>
<dbReference type="Gene3D" id="3.20.20.70">
    <property type="entry name" value="Aldolase class I"/>
    <property type="match status" value="1"/>
</dbReference>
<dbReference type="STRING" id="394503.Ccel_2353"/>
<accession>B8I5F1</accession>
<dbReference type="InterPro" id="IPR023885">
    <property type="entry name" value="4Fe4S-binding_SPASM_dom"/>
</dbReference>
<proteinExistence type="predicted"/>
<protein>
    <submittedName>
        <fullName evidence="9">Radical SAM domain protein</fullName>
    </submittedName>
</protein>
<dbReference type="HOGENOM" id="CLU_849169_0_0_9"/>
<dbReference type="PANTHER" id="PTHR11228">
    <property type="entry name" value="RADICAL SAM DOMAIN PROTEIN"/>
    <property type="match status" value="1"/>
</dbReference>
<evidence type="ECO:0000256" key="1">
    <source>
        <dbReference type="ARBA" id="ARBA00001966"/>
    </source>
</evidence>
<dbReference type="EMBL" id="CP001348">
    <property type="protein sequence ID" value="ACL76687.1"/>
    <property type="molecule type" value="Genomic_DNA"/>
</dbReference>
<keyword evidence="4" id="KW-0479">Metal-binding</keyword>
<keyword evidence="10" id="KW-1185">Reference proteome</keyword>
<dbReference type="OrthoDB" id="9810775at2"/>
<dbReference type="InterPro" id="IPR013785">
    <property type="entry name" value="Aldolase_TIM"/>
</dbReference>
<dbReference type="Pfam" id="PF04055">
    <property type="entry name" value="Radical_SAM"/>
    <property type="match status" value="1"/>
</dbReference>
<dbReference type="InterPro" id="IPR034391">
    <property type="entry name" value="AdoMet-like_SPASM_containing"/>
</dbReference>
<evidence type="ECO:0000313" key="9">
    <source>
        <dbReference type="EMBL" id="ACL76687.1"/>
    </source>
</evidence>
<dbReference type="InterPro" id="IPR007197">
    <property type="entry name" value="rSAM"/>
</dbReference>
<evidence type="ECO:0000256" key="6">
    <source>
        <dbReference type="ARBA" id="ARBA00023014"/>
    </source>
</evidence>
<comment type="cofactor">
    <cofactor evidence="1">
        <name>[4Fe-4S] cluster</name>
        <dbReference type="ChEBI" id="CHEBI:49883"/>
    </cofactor>
</comment>
<dbReference type="KEGG" id="cce:Ccel_2353"/>
<evidence type="ECO:0000256" key="2">
    <source>
        <dbReference type="ARBA" id="ARBA00022485"/>
    </source>
</evidence>
<dbReference type="GO" id="GO:0003824">
    <property type="term" value="F:catalytic activity"/>
    <property type="evidence" value="ECO:0007669"/>
    <property type="project" value="InterPro"/>
</dbReference>
<dbReference type="eggNOG" id="COG0535">
    <property type="taxonomic scope" value="Bacteria"/>
</dbReference>